<reference evidence="2 3" key="1">
    <citation type="journal article" date="2013" name="Int. J. Syst. Evol. Microbiol.">
        <title>Tumebacillus flagellatus sp. nov., an alpha-amylase/pullulanase-producing bacterium isolated from cassava wastewater.</title>
        <authorList>
            <person name="Wang Q."/>
            <person name="Xie N."/>
            <person name="Qin Y."/>
            <person name="Shen N."/>
            <person name="Zhu J."/>
            <person name="Mi H."/>
            <person name="Huang R."/>
        </authorList>
    </citation>
    <scope>NUCLEOTIDE SEQUENCE [LARGE SCALE GENOMIC DNA]</scope>
    <source>
        <strain evidence="2 3">GST4</strain>
    </source>
</reference>
<dbReference type="Pfam" id="PF12652">
    <property type="entry name" value="CotJB"/>
    <property type="match status" value="1"/>
</dbReference>
<sequence>MSEHNKLPESYYRLLHELQAVDFVLVELALYLNTHPDDLAAVEQHNAFAVKKQQLKAQFDAEFGPLQQFGNSPVGVPYTWKEAPWPWQV</sequence>
<dbReference type="InterPro" id="IPR024207">
    <property type="entry name" value="CotJB_dom"/>
</dbReference>
<gene>
    <name evidence="2" type="ORF">EL26_07060</name>
</gene>
<name>A0A074LP48_9BACL</name>
<dbReference type="EMBL" id="JMIR01000007">
    <property type="protein sequence ID" value="KEO83941.1"/>
    <property type="molecule type" value="Genomic_DNA"/>
</dbReference>
<dbReference type="Proteomes" id="UP000027931">
    <property type="component" value="Unassembled WGS sequence"/>
</dbReference>
<evidence type="ECO:0000259" key="1">
    <source>
        <dbReference type="Pfam" id="PF12652"/>
    </source>
</evidence>
<dbReference type="PIRSF" id="PIRSF010606">
    <property type="entry name" value="Spore_coat_CotJB"/>
    <property type="match status" value="1"/>
</dbReference>
<dbReference type="OrthoDB" id="9804099at2"/>
<feature type="domain" description="Protein CotJB" evidence="1">
    <location>
        <begin position="13"/>
        <end position="88"/>
    </location>
</feature>
<comment type="caution">
    <text evidence="2">The sequence shown here is derived from an EMBL/GenBank/DDBJ whole genome shotgun (WGS) entry which is preliminary data.</text>
</comment>
<organism evidence="2 3">
    <name type="scientific">Tumebacillus flagellatus</name>
    <dbReference type="NCBI Taxonomy" id="1157490"/>
    <lineage>
        <taxon>Bacteria</taxon>
        <taxon>Bacillati</taxon>
        <taxon>Bacillota</taxon>
        <taxon>Bacilli</taxon>
        <taxon>Bacillales</taxon>
        <taxon>Alicyclobacillaceae</taxon>
        <taxon>Tumebacillus</taxon>
    </lineage>
</organism>
<dbReference type="STRING" id="1157490.EL26_07060"/>
<evidence type="ECO:0000313" key="3">
    <source>
        <dbReference type="Proteomes" id="UP000027931"/>
    </source>
</evidence>
<dbReference type="RefSeq" id="WP_038085953.1">
    <property type="nucleotide sequence ID" value="NZ_JMIR01000007.1"/>
</dbReference>
<dbReference type="InterPro" id="IPR016571">
    <property type="entry name" value="Spore_coat_assembly_CotJB"/>
</dbReference>
<dbReference type="eggNOG" id="ENOG5032Y4N">
    <property type="taxonomic scope" value="Bacteria"/>
</dbReference>
<dbReference type="AlphaFoldDB" id="A0A074LP48"/>
<evidence type="ECO:0000313" key="2">
    <source>
        <dbReference type="EMBL" id="KEO83941.1"/>
    </source>
</evidence>
<protein>
    <recommendedName>
        <fullName evidence="1">Protein CotJB domain-containing protein</fullName>
    </recommendedName>
</protein>
<accession>A0A074LP48</accession>
<proteinExistence type="predicted"/>
<keyword evidence="3" id="KW-1185">Reference proteome</keyword>